<dbReference type="InterPro" id="IPR006597">
    <property type="entry name" value="Sel1-like"/>
</dbReference>
<dbReference type="Pfam" id="PF13414">
    <property type="entry name" value="TPR_11"/>
    <property type="match status" value="1"/>
</dbReference>
<feature type="repeat" description="TPR" evidence="1">
    <location>
        <begin position="128"/>
        <end position="161"/>
    </location>
</feature>
<gene>
    <name evidence="3" type="ORF">E5222_10615</name>
</gene>
<feature type="repeat" description="TPR" evidence="1">
    <location>
        <begin position="196"/>
        <end position="229"/>
    </location>
</feature>
<organism evidence="3 4">
    <name type="scientific">Alteraurantiacibacter aquimixticola</name>
    <dbReference type="NCBI Taxonomy" id="2489173"/>
    <lineage>
        <taxon>Bacteria</taxon>
        <taxon>Pseudomonadati</taxon>
        <taxon>Pseudomonadota</taxon>
        <taxon>Alphaproteobacteria</taxon>
        <taxon>Sphingomonadales</taxon>
        <taxon>Erythrobacteraceae</taxon>
        <taxon>Alteraurantiacibacter</taxon>
    </lineage>
</organism>
<keyword evidence="4" id="KW-1185">Reference proteome</keyword>
<dbReference type="RefSeq" id="WP_136693713.1">
    <property type="nucleotide sequence ID" value="NZ_SSHH01000002.1"/>
</dbReference>
<feature type="repeat" description="TPR" evidence="1">
    <location>
        <begin position="60"/>
        <end position="93"/>
    </location>
</feature>
<dbReference type="EMBL" id="SSHH01000002">
    <property type="protein sequence ID" value="TIX50693.1"/>
    <property type="molecule type" value="Genomic_DNA"/>
</dbReference>
<evidence type="ECO:0000256" key="1">
    <source>
        <dbReference type="PROSITE-ProRule" id="PRU00339"/>
    </source>
</evidence>
<name>A0A4V4U8M8_9SPHN</name>
<dbReference type="SUPFAM" id="SSF48452">
    <property type="entry name" value="TPR-like"/>
    <property type="match status" value="2"/>
</dbReference>
<dbReference type="Pfam" id="PF23914">
    <property type="entry name" value="TPR_CcmH_CycH"/>
    <property type="match status" value="1"/>
</dbReference>
<dbReference type="SMART" id="SM00028">
    <property type="entry name" value="TPR"/>
    <property type="match status" value="10"/>
</dbReference>
<evidence type="ECO:0000313" key="4">
    <source>
        <dbReference type="Proteomes" id="UP000309389"/>
    </source>
</evidence>
<dbReference type="PANTHER" id="PTHR44809:SF1">
    <property type="entry name" value="PROTEIN O-MANNOSYL-TRANSFERASE TMTC1"/>
    <property type="match status" value="1"/>
</dbReference>
<feature type="repeat" description="TPR" evidence="1">
    <location>
        <begin position="94"/>
        <end position="127"/>
    </location>
</feature>
<dbReference type="SMART" id="SM00671">
    <property type="entry name" value="SEL1"/>
    <property type="match status" value="4"/>
</dbReference>
<dbReference type="SUPFAM" id="SSF52540">
    <property type="entry name" value="P-loop containing nucleoside triphosphate hydrolases"/>
    <property type="match status" value="1"/>
</dbReference>
<dbReference type="Gene3D" id="3.40.50.300">
    <property type="entry name" value="P-loop containing nucleotide triphosphate hydrolases"/>
    <property type="match status" value="1"/>
</dbReference>
<dbReference type="Gene3D" id="1.25.40.10">
    <property type="entry name" value="Tetratricopeptide repeat domain"/>
    <property type="match status" value="3"/>
</dbReference>
<feature type="repeat" description="TPR" evidence="1">
    <location>
        <begin position="230"/>
        <end position="263"/>
    </location>
</feature>
<feature type="repeat" description="TPR" evidence="1">
    <location>
        <begin position="162"/>
        <end position="195"/>
    </location>
</feature>
<reference evidence="3 4" key="1">
    <citation type="submission" date="2019-04" db="EMBL/GenBank/DDBJ databases">
        <title>Altererythrobacter aquimixticola sp. nov., isolated from sediment of junction between the ocean and a freshwater spring.</title>
        <authorList>
            <person name="Yoon J.-H."/>
        </authorList>
    </citation>
    <scope>NUCLEOTIDE SEQUENCE [LARGE SCALE GENOMIC DNA]</scope>
    <source>
        <strain evidence="3 4">SSKS-13</strain>
    </source>
</reference>
<sequence>MALKNKTEATEEMIKRVQKGSQKMTEPQALDMAGKLYGRGQFQQAERVCRQIIQHKPSLADAHNILGVVLNALGKRDEGIASLRKAIELSPRNANYHSNLGEILRMGGDLEEARKALEISLKLNPDNPQALNNLGIVHYENKEYEEATGLYRKALKFNPSFAEAYNNLGNALRLIDERDEARKAYQEALAIRETYPEAYNNLGTLLREERKVDQAEHAIRKAIQQKPNYIDAYNNLATLLHIEGQDVEALRQMTEALKIEPRNSKSLLLTARIQLKRGNHEAVEKACKMVLHDDADNAEARHVLAQLAHERDHFDAAVKLMERAVELSPENPELRNFYGVTLKSVGRLDEARDQLRKAIELEPNNYGSYSTLNDLVDFSEEKELYEKLQELMKDIDPETPERNIPLYYAYAKALDDNGKKAEALKYYISGGKMKREQLAYDEAESAKFFDDIKKAFPAKLFKNRPFAGNDIDRPVFIVGMPRSGSTLAEQIISAHPEVHGAGEVKHFSKAVHQLRDRFPSLSAYPAIMGEMDERQYALLADTYLKAISQGAGNCSRVTDKLLTNYFFCGLINILYPNAKIINTRRNPVDTCLSAFTKLFKDDMPHSYDLGELGQYYQRYAALMDHWQKVLPKGAMMTVQYEDVVADTEAKAREIIDFIGLEWDPACLEFHTSKRPVKTASVAQVRKPIYKTAVERWRKYGNGLKPLIDIVG</sequence>
<keyword evidence="1" id="KW-0802">TPR repeat</keyword>
<proteinExistence type="predicted"/>
<dbReference type="Pfam" id="PF13469">
    <property type="entry name" value="Sulfotransfer_3"/>
    <property type="match status" value="1"/>
</dbReference>
<dbReference type="OrthoDB" id="9800698at2"/>
<dbReference type="PROSITE" id="PS50293">
    <property type="entry name" value="TPR_REGION"/>
    <property type="match status" value="1"/>
</dbReference>
<comment type="caution">
    <text evidence="3">The sequence shown here is derived from an EMBL/GenBank/DDBJ whole genome shotgun (WGS) entry which is preliminary data.</text>
</comment>
<evidence type="ECO:0000259" key="2">
    <source>
        <dbReference type="Pfam" id="PF23914"/>
    </source>
</evidence>
<dbReference type="Pfam" id="PF14559">
    <property type="entry name" value="TPR_19"/>
    <property type="match status" value="2"/>
</dbReference>
<dbReference type="InterPro" id="IPR019734">
    <property type="entry name" value="TPR_rpt"/>
</dbReference>
<dbReference type="InterPro" id="IPR011990">
    <property type="entry name" value="TPR-like_helical_dom_sf"/>
</dbReference>
<protein>
    <submittedName>
        <fullName evidence="3">Sulfotransferase family protein</fullName>
    </submittedName>
</protein>
<dbReference type="InterPro" id="IPR056413">
    <property type="entry name" value="TPR_CcmH_CycH"/>
</dbReference>
<accession>A0A4V4U8M8</accession>
<feature type="domain" description="Cytochrome c-type biogenesis protein H TPR" evidence="2">
    <location>
        <begin position="48"/>
        <end position="157"/>
    </location>
</feature>
<keyword evidence="3" id="KW-0808">Transferase</keyword>
<dbReference type="PROSITE" id="PS50005">
    <property type="entry name" value="TPR"/>
    <property type="match status" value="8"/>
</dbReference>
<dbReference type="AlphaFoldDB" id="A0A4V4U8M8"/>
<evidence type="ECO:0000313" key="3">
    <source>
        <dbReference type="EMBL" id="TIX50693.1"/>
    </source>
</evidence>
<dbReference type="Proteomes" id="UP000309389">
    <property type="component" value="Unassembled WGS sequence"/>
</dbReference>
<dbReference type="PANTHER" id="PTHR44809">
    <property type="match status" value="1"/>
</dbReference>
<dbReference type="GO" id="GO:0016740">
    <property type="term" value="F:transferase activity"/>
    <property type="evidence" value="ECO:0007669"/>
    <property type="project" value="UniProtKB-KW"/>
</dbReference>
<dbReference type="InterPro" id="IPR052943">
    <property type="entry name" value="TMTC_O-mannosyl-trnsfr"/>
</dbReference>
<feature type="repeat" description="TPR" evidence="1">
    <location>
        <begin position="298"/>
        <end position="331"/>
    </location>
</feature>
<dbReference type="InterPro" id="IPR027417">
    <property type="entry name" value="P-loop_NTPase"/>
</dbReference>
<feature type="repeat" description="TPR" evidence="1">
    <location>
        <begin position="332"/>
        <end position="365"/>
    </location>
</feature>